<dbReference type="Gene3D" id="3.20.20.450">
    <property type="entry name" value="EAL domain"/>
    <property type="match status" value="1"/>
</dbReference>
<dbReference type="eggNOG" id="COG5001">
    <property type="taxonomic scope" value="Bacteria"/>
</dbReference>
<dbReference type="InterPro" id="IPR050706">
    <property type="entry name" value="Cyclic-di-GMP_PDE-like"/>
</dbReference>
<feature type="domain" description="EAL" evidence="1">
    <location>
        <begin position="1"/>
        <end position="249"/>
    </location>
</feature>
<dbReference type="InterPro" id="IPR001633">
    <property type="entry name" value="EAL_dom"/>
</dbReference>
<dbReference type="GO" id="GO:0071111">
    <property type="term" value="F:cyclic-guanylate-specific phosphodiesterase activity"/>
    <property type="evidence" value="ECO:0007669"/>
    <property type="project" value="InterPro"/>
</dbReference>
<dbReference type="CDD" id="cd01948">
    <property type="entry name" value="EAL"/>
    <property type="match status" value="1"/>
</dbReference>
<dbReference type="AlphaFoldDB" id="K6VLP3"/>
<dbReference type="InterPro" id="IPR035919">
    <property type="entry name" value="EAL_sf"/>
</dbReference>
<evidence type="ECO:0000259" key="1">
    <source>
        <dbReference type="PROSITE" id="PS50883"/>
    </source>
</evidence>
<gene>
    <name evidence="2" type="ORF">KILIM_057_00340</name>
</gene>
<dbReference type="Pfam" id="PF00563">
    <property type="entry name" value="EAL"/>
    <property type="match status" value="1"/>
</dbReference>
<dbReference type="EMBL" id="BAHD01000057">
    <property type="protein sequence ID" value="GAB97143.1"/>
    <property type="molecule type" value="Genomic_DNA"/>
</dbReference>
<name>K6VLP3_9MICO</name>
<reference evidence="2 3" key="1">
    <citation type="submission" date="2012-08" db="EMBL/GenBank/DDBJ databases">
        <title>Whole genome shotgun sequence of Kineosphaera limosa NBRC 100340.</title>
        <authorList>
            <person name="Yoshida I."/>
            <person name="Isaki S."/>
            <person name="Hosoyama A."/>
            <person name="Tsuchikane K."/>
            <person name="Katsumata H."/>
            <person name="Ando Y."/>
            <person name="Ohji S."/>
            <person name="Hamada M."/>
            <person name="Tamura T."/>
            <person name="Yamazoe A."/>
            <person name="Yamazaki S."/>
            <person name="Fujita N."/>
        </authorList>
    </citation>
    <scope>NUCLEOTIDE SEQUENCE [LARGE SCALE GENOMIC DNA]</scope>
    <source>
        <strain evidence="2 3">NBRC 100340</strain>
    </source>
</reference>
<dbReference type="PROSITE" id="PS50883">
    <property type="entry name" value="EAL"/>
    <property type="match status" value="1"/>
</dbReference>
<dbReference type="SMART" id="SM00052">
    <property type="entry name" value="EAL"/>
    <property type="match status" value="1"/>
</dbReference>
<sequence>MANSQDRVGIDALVTYFQPFYNLSTAGLQGFEALARARSNDDSRAPSPANPAVASPQTDLRELDLWILNDALPHLQDWRSEAGHEGLILSLNLSWEFVDHPNFAGDILDALYRHSVPGHRLLVDLPAQVFRRLRPDGPRATQLRRLQEREITFCIDGFTGDDLDLLNCPLATSVDIVKAHPAQLTGPREALEQIVTAVHDAGLPVVVAGVETPEHLALLRELEVEWAQGFLLGEPEEAARALERSAARLSL</sequence>
<evidence type="ECO:0000313" key="3">
    <source>
        <dbReference type="Proteomes" id="UP000008366"/>
    </source>
</evidence>
<dbReference type="Proteomes" id="UP000008366">
    <property type="component" value="Unassembled WGS sequence"/>
</dbReference>
<dbReference type="PANTHER" id="PTHR33121">
    <property type="entry name" value="CYCLIC DI-GMP PHOSPHODIESTERASE PDEF"/>
    <property type="match status" value="1"/>
</dbReference>
<organism evidence="2 3">
    <name type="scientific">Kineosphaera limosa NBRC 100340</name>
    <dbReference type="NCBI Taxonomy" id="1184609"/>
    <lineage>
        <taxon>Bacteria</taxon>
        <taxon>Bacillati</taxon>
        <taxon>Actinomycetota</taxon>
        <taxon>Actinomycetes</taxon>
        <taxon>Micrococcales</taxon>
        <taxon>Dermatophilaceae</taxon>
        <taxon>Kineosphaera</taxon>
    </lineage>
</organism>
<dbReference type="RefSeq" id="WP_006593675.1">
    <property type="nucleotide sequence ID" value="NZ_BAHD01000057.1"/>
</dbReference>
<dbReference type="SUPFAM" id="SSF141868">
    <property type="entry name" value="EAL domain-like"/>
    <property type="match status" value="1"/>
</dbReference>
<comment type="caution">
    <text evidence="2">The sequence shown here is derived from an EMBL/GenBank/DDBJ whole genome shotgun (WGS) entry which is preliminary data.</text>
</comment>
<keyword evidence="3" id="KW-1185">Reference proteome</keyword>
<proteinExistence type="predicted"/>
<protein>
    <recommendedName>
        <fullName evidence="1">EAL domain-containing protein</fullName>
    </recommendedName>
</protein>
<dbReference type="OrthoDB" id="1673646at2"/>
<evidence type="ECO:0000313" key="2">
    <source>
        <dbReference type="EMBL" id="GAB97143.1"/>
    </source>
</evidence>
<dbReference type="STRING" id="1184609.KILIM_057_00340"/>
<accession>K6VLP3</accession>
<dbReference type="PANTHER" id="PTHR33121:SF70">
    <property type="entry name" value="SIGNALING PROTEIN YKOW"/>
    <property type="match status" value="1"/>
</dbReference>